<sequence>MAYHITCDGAYSRDREVGGWGAVVEESGYGTQKSYGQVQRTTSQRMELAAILAGLNAAKEEQHVTVYSDSQYAINIINGESTAKVNLDLVDAIFARIEEFDNSPVFTWLPRKSTPQAREADRIASLMTTLGIGIMEPSSLGSTDGIDGIDVDTPAEDKEEPTPTKEVEAAPVGTGEPPVGALAMSDVPVEEDVEEIVVKSSPRKRRRSSKK</sequence>
<protein>
    <recommendedName>
        <fullName evidence="2">RNase H type-1 domain-containing protein</fullName>
    </recommendedName>
</protein>
<dbReference type="EMBL" id="LAZR01051352">
    <property type="protein sequence ID" value="KKK85345.1"/>
    <property type="molecule type" value="Genomic_DNA"/>
</dbReference>
<dbReference type="SUPFAM" id="SSF53098">
    <property type="entry name" value="Ribonuclease H-like"/>
    <property type="match status" value="1"/>
</dbReference>
<evidence type="ECO:0000313" key="3">
    <source>
        <dbReference type="EMBL" id="KKK85345.1"/>
    </source>
</evidence>
<evidence type="ECO:0000259" key="2">
    <source>
        <dbReference type="PROSITE" id="PS50879"/>
    </source>
</evidence>
<feature type="compositionally biased region" description="Acidic residues" evidence="1">
    <location>
        <begin position="147"/>
        <end position="159"/>
    </location>
</feature>
<dbReference type="GO" id="GO:0003676">
    <property type="term" value="F:nucleic acid binding"/>
    <property type="evidence" value="ECO:0007669"/>
    <property type="project" value="InterPro"/>
</dbReference>
<comment type="caution">
    <text evidence="3">The sequence shown here is derived from an EMBL/GenBank/DDBJ whole genome shotgun (WGS) entry which is preliminary data.</text>
</comment>
<dbReference type="InterPro" id="IPR012337">
    <property type="entry name" value="RNaseH-like_sf"/>
</dbReference>
<organism evidence="3">
    <name type="scientific">marine sediment metagenome</name>
    <dbReference type="NCBI Taxonomy" id="412755"/>
    <lineage>
        <taxon>unclassified sequences</taxon>
        <taxon>metagenomes</taxon>
        <taxon>ecological metagenomes</taxon>
    </lineage>
</organism>
<accession>A0A0F8ZH59</accession>
<dbReference type="InterPro" id="IPR036397">
    <property type="entry name" value="RNaseH_sf"/>
</dbReference>
<dbReference type="PROSITE" id="PS50879">
    <property type="entry name" value="RNASE_H_1"/>
    <property type="match status" value="1"/>
</dbReference>
<dbReference type="Pfam" id="PF00075">
    <property type="entry name" value="RNase_H"/>
    <property type="match status" value="1"/>
</dbReference>
<name>A0A0F8ZH59_9ZZZZ</name>
<dbReference type="InterPro" id="IPR002156">
    <property type="entry name" value="RNaseH_domain"/>
</dbReference>
<dbReference type="GO" id="GO:0004523">
    <property type="term" value="F:RNA-DNA hybrid ribonuclease activity"/>
    <property type="evidence" value="ECO:0007669"/>
    <property type="project" value="InterPro"/>
</dbReference>
<evidence type="ECO:0000256" key="1">
    <source>
        <dbReference type="SAM" id="MobiDB-lite"/>
    </source>
</evidence>
<proteinExistence type="predicted"/>
<feature type="domain" description="RNase H type-1" evidence="2">
    <location>
        <begin position="1"/>
        <end position="129"/>
    </location>
</feature>
<gene>
    <name evidence="3" type="ORF">LCGC14_2774220</name>
</gene>
<dbReference type="Gene3D" id="3.30.420.10">
    <property type="entry name" value="Ribonuclease H-like superfamily/Ribonuclease H"/>
    <property type="match status" value="1"/>
</dbReference>
<feature type="region of interest" description="Disordered" evidence="1">
    <location>
        <begin position="137"/>
        <end position="211"/>
    </location>
</feature>
<feature type="compositionally biased region" description="Basic residues" evidence="1">
    <location>
        <begin position="201"/>
        <end position="211"/>
    </location>
</feature>
<dbReference type="AlphaFoldDB" id="A0A0F8ZH59"/>
<reference evidence="3" key="1">
    <citation type="journal article" date="2015" name="Nature">
        <title>Complex archaea that bridge the gap between prokaryotes and eukaryotes.</title>
        <authorList>
            <person name="Spang A."/>
            <person name="Saw J.H."/>
            <person name="Jorgensen S.L."/>
            <person name="Zaremba-Niedzwiedzka K."/>
            <person name="Martijn J."/>
            <person name="Lind A.E."/>
            <person name="van Eijk R."/>
            <person name="Schleper C."/>
            <person name="Guy L."/>
            <person name="Ettema T.J."/>
        </authorList>
    </citation>
    <scope>NUCLEOTIDE SEQUENCE</scope>
</reference>